<dbReference type="AlphaFoldDB" id="A0A9W7TFA5"/>
<name>A0A9W7TFA5_TRIRA</name>
<proteinExistence type="predicted"/>
<dbReference type="Proteomes" id="UP001059041">
    <property type="component" value="Linkage Group LG20"/>
</dbReference>
<keyword evidence="2" id="KW-1185">Reference proteome</keyword>
<dbReference type="EMBL" id="JAFHDT010000020">
    <property type="protein sequence ID" value="KAI7795398.1"/>
    <property type="molecule type" value="Genomic_DNA"/>
</dbReference>
<protein>
    <submittedName>
        <fullName evidence="1">Uncharacterized protein</fullName>
    </submittedName>
</protein>
<evidence type="ECO:0000313" key="2">
    <source>
        <dbReference type="Proteomes" id="UP001059041"/>
    </source>
</evidence>
<evidence type="ECO:0000313" key="1">
    <source>
        <dbReference type="EMBL" id="KAI7795398.1"/>
    </source>
</evidence>
<organism evidence="1 2">
    <name type="scientific">Triplophysa rosa</name>
    <name type="common">Cave loach</name>
    <dbReference type="NCBI Taxonomy" id="992332"/>
    <lineage>
        <taxon>Eukaryota</taxon>
        <taxon>Metazoa</taxon>
        <taxon>Chordata</taxon>
        <taxon>Craniata</taxon>
        <taxon>Vertebrata</taxon>
        <taxon>Euteleostomi</taxon>
        <taxon>Actinopterygii</taxon>
        <taxon>Neopterygii</taxon>
        <taxon>Teleostei</taxon>
        <taxon>Ostariophysi</taxon>
        <taxon>Cypriniformes</taxon>
        <taxon>Nemacheilidae</taxon>
        <taxon>Triplophysa</taxon>
    </lineage>
</organism>
<accession>A0A9W7TFA5</accession>
<reference evidence="1" key="1">
    <citation type="submission" date="2021-02" db="EMBL/GenBank/DDBJ databases">
        <title>Comparative genomics reveals that relaxation of natural selection precedes convergent phenotypic evolution of cavefish.</title>
        <authorList>
            <person name="Peng Z."/>
        </authorList>
    </citation>
    <scope>NUCLEOTIDE SEQUENCE</scope>
    <source>
        <tissue evidence="1">Muscle</tissue>
    </source>
</reference>
<gene>
    <name evidence="1" type="ORF">IRJ41_018528</name>
</gene>
<comment type="caution">
    <text evidence="1">The sequence shown here is derived from an EMBL/GenBank/DDBJ whole genome shotgun (WGS) entry which is preliminary data.</text>
</comment>
<feature type="non-terminal residue" evidence="1">
    <location>
        <position position="1"/>
    </location>
</feature>
<sequence>QKECVSRHPAPVPAFEVSPSEFSFHLTISLPSAAVSVYLSAGLISTPCSCERVTDRSFVSLRSCRPPSFTAVITPATCAGQNLPFILLLLDLCQCGMTTGLADSLAYCIIEHCCKLEGGFEWTEIRWSSEQCYRC</sequence>